<keyword evidence="2" id="KW-0808">Transferase</keyword>
<dbReference type="Gene3D" id="3.90.1200.10">
    <property type="match status" value="1"/>
</dbReference>
<dbReference type="SUPFAM" id="SSF56112">
    <property type="entry name" value="Protein kinase-like (PK-like)"/>
    <property type="match status" value="1"/>
</dbReference>
<proteinExistence type="predicted"/>
<reference evidence="2 3" key="1">
    <citation type="submission" date="2016-10" db="EMBL/GenBank/DDBJ databases">
        <authorList>
            <person name="Varghese N."/>
            <person name="Submissions S."/>
        </authorList>
    </citation>
    <scope>NUCLEOTIDE SEQUENCE [LARGE SCALE GENOMIC DNA]</scope>
    <source>
        <strain evidence="2 3">ATCC 19403</strain>
    </source>
</reference>
<evidence type="ECO:0000313" key="3">
    <source>
        <dbReference type="Proteomes" id="UP000198970"/>
    </source>
</evidence>
<name>A0ABY1C1Z4_9FIRM</name>
<dbReference type="Gene3D" id="3.30.200.20">
    <property type="entry name" value="Phosphorylase Kinase, domain 1"/>
    <property type="match status" value="1"/>
</dbReference>
<dbReference type="GO" id="GO:0016301">
    <property type="term" value="F:kinase activity"/>
    <property type="evidence" value="ECO:0007669"/>
    <property type="project" value="UniProtKB-KW"/>
</dbReference>
<accession>A0ABY1C1Z4</accession>
<feature type="domain" description="Aminoglycoside phosphotransferase" evidence="1">
    <location>
        <begin position="25"/>
        <end position="232"/>
    </location>
</feature>
<dbReference type="RefSeq" id="WP_157724379.1">
    <property type="nucleotide sequence ID" value="NZ_LT630003.1"/>
</dbReference>
<keyword evidence="3" id="KW-1185">Reference proteome</keyword>
<sequence length="338" mass="39786">MNLKEFFETILMSFNMGKMVSEPEKVTGGLTHKMYKISTDKGNYIIKLLNPNIMSRATAMNNYNQADIIEEKLKQNNVPAIYSLIYNKKKMQELNGQYFYVYNWYDGKSLKNNEIKEVNCNKIGEALAKIHNIDLKNNEFIRNEIHVDFNKYIELAKKANSPIYDLLQDKVEILNASMNCGNKAIKSMPKVLSICHNDMDSKNVLWIKDDYKIIDLECLGYSNPYLELFELALCWSGYEKCNIYYDLFNSFFNSYFRNTTLDTNIDWETVYYCNFGRLEWLEFNIKRALMIECDTKEEQDLGINEVKETIEHVVYYAKARAEILNNINQYKSKNIKSR</sequence>
<dbReference type="InterPro" id="IPR002575">
    <property type="entry name" value="Aminoglycoside_PTrfase"/>
</dbReference>
<evidence type="ECO:0000259" key="1">
    <source>
        <dbReference type="Pfam" id="PF01636"/>
    </source>
</evidence>
<organism evidence="2 3">
    <name type="scientific">Lacrimispora sphenoides JCM 1415</name>
    <dbReference type="NCBI Taxonomy" id="1297793"/>
    <lineage>
        <taxon>Bacteria</taxon>
        <taxon>Bacillati</taxon>
        <taxon>Bacillota</taxon>
        <taxon>Clostridia</taxon>
        <taxon>Lachnospirales</taxon>
        <taxon>Lachnospiraceae</taxon>
        <taxon>Lacrimispora</taxon>
    </lineage>
</organism>
<dbReference type="EMBL" id="LT630003">
    <property type="protein sequence ID" value="SET54837.1"/>
    <property type="molecule type" value="Genomic_DNA"/>
</dbReference>
<keyword evidence="2" id="KW-0418">Kinase</keyword>
<evidence type="ECO:0000313" key="2">
    <source>
        <dbReference type="EMBL" id="SET54837.1"/>
    </source>
</evidence>
<protein>
    <submittedName>
        <fullName evidence="2">Thiamine kinase</fullName>
    </submittedName>
</protein>
<dbReference type="InterPro" id="IPR011009">
    <property type="entry name" value="Kinase-like_dom_sf"/>
</dbReference>
<dbReference type="Pfam" id="PF01636">
    <property type="entry name" value="APH"/>
    <property type="match status" value="1"/>
</dbReference>
<gene>
    <name evidence="2" type="ORF">SAMN02745906_0309</name>
</gene>
<dbReference type="Proteomes" id="UP000198970">
    <property type="component" value="Chromosome I"/>
</dbReference>